<sequence>MKKICILWMTLLLISPLQVFASDLPIPTPTEDANIETRSIEGEEIEGKDELEEKDMMEEKDMIEGKDEAVTTAAEDLIQNGKAGILIDAVTGEIMFEKNSHERMAVASLTKMVAQILILEAVEKGVTTWDEKVTVSANASGMGGSQIWLETGEVMSVQDLMKGISMGSANDATVALAEKIGGTEANFVQMMNDKVKSLGLSDTNFVNPTGLDEENHYSSAYDLAMIAKELLTHEKILEFSSPYEDYLRQDTETPYWLVNTNKLVRFYDGADGLKTGHTDNAGYCLAGTAKKDNMRLIAIVLGEPSASIRNTETMALLDYGFNLYQMNLIKSKNESLGSIDIEKGSISKAEIITGSDIGVIEKKGTDSSQYTQEIKLDEIKLPIKKGTQVGTIQIKNGEEIIGEYPILINQDVEKISFLQTFVNTFTDMFTGT</sequence>
<feature type="binding site" evidence="14">
    <location>
        <position position="274"/>
    </location>
    <ligand>
        <name>substrate</name>
    </ligand>
</feature>
<dbReference type="PANTHER" id="PTHR21581:SF6">
    <property type="entry name" value="TRAFFICKING PROTEIN PARTICLE COMPLEX SUBUNIT 12"/>
    <property type="match status" value="1"/>
</dbReference>
<dbReference type="Pfam" id="PF07943">
    <property type="entry name" value="PBP5_C"/>
    <property type="match status" value="1"/>
</dbReference>
<dbReference type="GO" id="GO:0006508">
    <property type="term" value="P:proteolysis"/>
    <property type="evidence" value="ECO:0007669"/>
    <property type="project" value="UniProtKB-KW"/>
</dbReference>
<evidence type="ECO:0000256" key="1">
    <source>
        <dbReference type="ARBA" id="ARBA00003217"/>
    </source>
</evidence>
<feature type="active site" evidence="13">
    <location>
        <position position="168"/>
    </location>
</feature>
<dbReference type="EC" id="3.4.16.4" evidence="4"/>
<evidence type="ECO:0000256" key="2">
    <source>
        <dbReference type="ARBA" id="ARBA00004752"/>
    </source>
</evidence>
<feature type="active site" description="Acyl-ester intermediate" evidence="13">
    <location>
        <position position="108"/>
    </location>
</feature>
<dbReference type="SMART" id="SM00936">
    <property type="entry name" value="PBP5_C"/>
    <property type="match status" value="1"/>
</dbReference>
<evidence type="ECO:0000256" key="12">
    <source>
        <dbReference type="ARBA" id="ARBA00034000"/>
    </source>
</evidence>
<dbReference type="Gene3D" id="2.60.410.10">
    <property type="entry name" value="D-Ala-D-Ala carboxypeptidase, C-terminal domain"/>
    <property type="match status" value="1"/>
</dbReference>
<dbReference type="InterPro" id="IPR018044">
    <property type="entry name" value="Peptidase_S11"/>
</dbReference>
<comment type="function">
    <text evidence="1">Removes C-terminal D-alanyl residues from sugar-peptide cell wall precursors.</text>
</comment>
<keyword evidence="9" id="KW-0133">Cell shape</keyword>
<evidence type="ECO:0000256" key="16">
    <source>
        <dbReference type="SAM" id="SignalP"/>
    </source>
</evidence>
<organism evidence="18 19">
    <name type="scientific">Candidatus Faecenecus gallistercoris</name>
    <dbReference type="NCBI Taxonomy" id="2840793"/>
    <lineage>
        <taxon>Bacteria</taxon>
        <taxon>Bacillati</taxon>
        <taxon>Bacillota</taxon>
        <taxon>Bacillota incertae sedis</taxon>
        <taxon>Candidatus Faecenecus</taxon>
    </lineage>
</organism>
<keyword evidence="7 16" id="KW-0732">Signal</keyword>
<dbReference type="InterPro" id="IPR012338">
    <property type="entry name" value="Beta-lactam/transpept-like"/>
</dbReference>
<evidence type="ECO:0000256" key="10">
    <source>
        <dbReference type="ARBA" id="ARBA00022984"/>
    </source>
</evidence>
<dbReference type="Proteomes" id="UP000886725">
    <property type="component" value="Unassembled WGS sequence"/>
</dbReference>
<name>A0A9D0YYW4_9FIRM</name>
<comment type="caution">
    <text evidence="18">The sequence shown here is derived from an EMBL/GenBank/DDBJ whole genome shotgun (WGS) entry which is preliminary data.</text>
</comment>
<dbReference type="AlphaFoldDB" id="A0A9D0YYW4"/>
<dbReference type="Pfam" id="PF00768">
    <property type="entry name" value="Peptidase_S11"/>
    <property type="match status" value="1"/>
</dbReference>
<comment type="pathway">
    <text evidence="2">Cell wall biogenesis; peptidoglycan biosynthesis.</text>
</comment>
<evidence type="ECO:0000256" key="4">
    <source>
        <dbReference type="ARBA" id="ARBA00012448"/>
    </source>
</evidence>
<evidence type="ECO:0000256" key="5">
    <source>
        <dbReference type="ARBA" id="ARBA00022645"/>
    </source>
</evidence>
<dbReference type="InterPro" id="IPR012907">
    <property type="entry name" value="Peptidase_S11_C"/>
</dbReference>
<keyword evidence="8" id="KW-0378">Hydrolase</keyword>
<evidence type="ECO:0000256" key="15">
    <source>
        <dbReference type="RuleBase" id="RU004016"/>
    </source>
</evidence>
<dbReference type="GO" id="GO:0009252">
    <property type="term" value="P:peptidoglycan biosynthetic process"/>
    <property type="evidence" value="ECO:0007669"/>
    <property type="project" value="UniProtKB-KW"/>
</dbReference>
<feature type="non-terminal residue" evidence="18">
    <location>
        <position position="432"/>
    </location>
</feature>
<evidence type="ECO:0000259" key="17">
    <source>
        <dbReference type="SMART" id="SM00936"/>
    </source>
</evidence>
<dbReference type="EMBL" id="DVFU01000043">
    <property type="protein sequence ID" value="HIQ64512.1"/>
    <property type="molecule type" value="Genomic_DNA"/>
</dbReference>
<evidence type="ECO:0000256" key="8">
    <source>
        <dbReference type="ARBA" id="ARBA00022801"/>
    </source>
</evidence>
<comment type="similarity">
    <text evidence="3 15">Belongs to the peptidase S11 family.</text>
</comment>
<reference evidence="18" key="1">
    <citation type="submission" date="2020-10" db="EMBL/GenBank/DDBJ databases">
        <authorList>
            <person name="Gilroy R."/>
        </authorList>
    </citation>
    <scope>NUCLEOTIDE SEQUENCE</scope>
    <source>
        <strain evidence="18">CHK165-10780</strain>
    </source>
</reference>
<dbReference type="SUPFAM" id="SSF56601">
    <property type="entry name" value="beta-lactamase/transpeptidase-like"/>
    <property type="match status" value="1"/>
</dbReference>
<evidence type="ECO:0000256" key="11">
    <source>
        <dbReference type="ARBA" id="ARBA00023316"/>
    </source>
</evidence>
<reference evidence="18" key="2">
    <citation type="journal article" date="2021" name="PeerJ">
        <title>Extensive microbial diversity within the chicken gut microbiome revealed by metagenomics and culture.</title>
        <authorList>
            <person name="Gilroy R."/>
            <person name="Ravi A."/>
            <person name="Getino M."/>
            <person name="Pursley I."/>
            <person name="Horton D.L."/>
            <person name="Alikhan N.F."/>
            <person name="Baker D."/>
            <person name="Gharbi K."/>
            <person name="Hall N."/>
            <person name="Watson M."/>
            <person name="Adriaenssens E.M."/>
            <person name="Foster-Nyarko E."/>
            <person name="Jarju S."/>
            <person name="Secka A."/>
            <person name="Antonio M."/>
            <person name="Oren A."/>
            <person name="Chaudhuri R.R."/>
            <person name="La Ragione R."/>
            <person name="Hildebrand F."/>
            <person name="Pallen M.J."/>
        </authorList>
    </citation>
    <scope>NUCLEOTIDE SEQUENCE</scope>
    <source>
        <strain evidence="18">CHK165-10780</strain>
    </source>
</reference>
<dbReference type="GO" id="GO:0071555">
    <property type="term" value="P:cell wall organization"/>
    <property type="evidence" value="ECO:0007669"/>
    <property type="project" value="UniProtKB-KW"/>
</dbReference>
<keyword evidence="6" id="KW-0645">Protease</keyword>
<accession>A0A9D0YYW4</accession>
<dbReference type="Gene3D" id="3.40.710.10">
    <property type="entry name" value="DD-peptidase/beta-lactamase superfamily"/>
    <property type="match status" value="1"/>
</dbReference>
<evidence type="ECO:0000256" key="6">
    <source>
        <dbReference type="ARBA" id="ARBA00022670"/>
    </source>
</evidence>
<dbReference type="InterPro" id="IPR015956">
    <property type="entry name" value="Peniciliin-bd_prot_C_sf"/>
</dbReference>
<evidence type="ECO:0000256" key="3">
    <source>
        <dbReference type="ARBA" id="ARBA00007164"/>
    </source>
</evidence>
<feature type="signal peptide" evidence="16">
    <location>
        <begin position="1"/>
        <end position="21"/>
    </location>
</feature>
<evidence type="ECO:0000313" key="19">
    <source>
        <dbReference type="Proteomes" id="UP000886725"/>
    </source>
</evidence>
<dbReference type="GO" id="GO:0009002">
    <property type="term" value="F:serine-type D-Ala-D-Ala carboxypeptidase activity"/>
    <property type="evidence" value="ECO:0007669"/>
    <property type="project" value="UniProtKB-EC"/>
</dbReference>
<dbReference type="GO" id="GO:0008360">
    <property type="term" value="P:regulation of cell shape"/>
    <property type="evidence" value="ECO:0007669"/>
    <property type="project" value="UniProtKB-KW"/>
</dbReference>
<feature type="domain" description="Peptidase S11 D-Ala-D-Ala carboxypeptidase A C-terminal" evidence="17">
    <location>
        <begin position="324"/>
        <end position="414"/>
    </location>
</feature>
<keyword evidence="11" id="KW-0961">Cell wall biogenesis/degradation</keyword>
<dbReference type="InterPro" id="IPR037167">
    <property type="entry name" value="Peptidase_S11_C_sf"/>
</dbReference>
<evidence type="ECO:0000256" key="13">
    <source>
        <dbReference type="PIRSR" id="PIRSR618044-1"/>
    </source>
</evidence>
<feature type="active site" description="Proton acceptor" evidence="13">
    <location>
        <position position="111"/>
    </location>
</feature>
<keyword evidence="10" id="KW-0573">Peptidoglycan synthesis</keyword>
<evidence type="ECO:0000313" key="18">
    <source>
        <dbReference type="EMBL" id="HIQ64512.1"/>
    </source>
</evidence>
<keyword evidence="5 18" id="KW-0121">Carboxypeptidase</keyword>
<dbReference type="InterPro" id="IPR001967">
    <property type="entry name" value="Peptidase_S11_N"/>
</dbReference>
<gene>
    <name evidence="18" type="ORF">IAC85_02110</name>
</gene>
<evidence type="ECO:0000256" key="7">
    <source>
        <dbReference type="ARBA" id="ARBA00022729"/>
    </source>
</evidence>
<dbReference type="SUPFAM" id="SSF69189">
    <property type="entry name" value="Penicillin-binding protein associated domain"/>
    <property type="match status" value="1"/>
</dbReference>
<dbReference type="PANTHER" id="PTHR21581">
    <property type="entry name" value="D-ALANYL-D-ALANINE CARBOXYPEPTIDASE"/>
    <property type="match status" value="1"/>
</dbReference>
<protein>
    <recommendedName>
        <fullName evidence="4">serine-type D-Ala-D-Ala carboxypeptidase</fullName>
        <ecNumber evidence="4">3.4.16.4</ecNumber>
    </recommendedName>
</protein>
<feature type="chain" id="PRO_5039169809" description="serine-type D-Ala-D-Ala carboxypeptidase" evidence="16">
    <location>
        <begin position="22"/>
        <end position="432"/>
    </location>
</feature>
<comment type="catalytic activity">
    <reaction evidence="12">
        <text>Preferential cleavage: (Ac)2-L-Lys-D-Ala-|-D-Ala. Also transpeptidation of peptidyl-alanyl moieties that are N-acyl substituents of D-alanine.</text>
        <dbReference type="EC" id="3.4.16.4"/>
    </reaction>
</comment>
<proteinExistence type="inferred from homology"/>
<evidence type="ECO:0000256" key="9">
    <source>
        <dbReference type="ARBA" id="ARBA00022960"/>
    </source>
</evidence>
<evidence type="ECO:0000256" key="14">
    <source>
        <dbReference type="PIRSR" id="PIRSR618044-2"/>
    </source>
</evidence>
<dbReference type="PRINTS" id="PR00725">
    <property type="entry name" value="DADACBPTASE1"/>
</dbReference>